<feature type="region of interest" description="Disordered" evidence="1">
    <location>
        <begin position="437"/>
        <end position="465"/>
    </location>
</feature>
<keyword evidence="3" id="KW-1185">Reference proteome</keyword>
<dbReference type="OrthoDB" id="21018at2759"/>
<evidence type="ECO:0000313" key="2">
    <source>
        <dbReference type="EMBL" id="CAD0201921.1"/>
    </source>
</evidence>
<dbReference type="EMBL" id="LR824018">
    <property type="protein sequence ID" value="CAD0201921.1"/>
    <property type="molecule type" value="Genomic_DNA"/>
</dbReference>
<feature type="compositionally biased region" description="Basic and acidic residues" evidence="1">
    <location>
        <begin position="501"/>
        <end position="515"/>
    </location>
</feature>
<gene>
    <name evidence="2" type="ORF">CINC_LOCUS3590</name>
</gene>
<sequence>MRRTYKSKKDTGGVIDRRDLLQNLDEKSSAYNAFFIQNIKQTKRELSCIGSSNAHGIASNRVRKKKYVKRIVKEVETPSRVSLSHSAYLTPDKSIRVNKPMDPFDMLLNSSPACQVHIQDPKTESVTSKVDVFDKLLPKKEGRTYVRRKPSKPKKVNYSSSESSDSDKENSDEHTNVTRNTSDIKAYKLLIENDNNKTPKRINDSINNIVNNLSLINRLKHKHSFNDSLKRPYKNHRLTRNIQSPILNSPLCSTPFKVKYRGESIYNFSPISDNKDDNSPKHATITEGKDNSNNSIIFLNNDKTKSPRKTIENVPDIENPNDSVVSMDNNEIAPENNTIIEEDNKDITVEEVNYVECNDKTIPSVEISSFQTTEAEPFFGFSNNDVKEILENEEIETPNDITMPNNNTYDLEVSDCESNDENNVSCVNVKDDDDSLLLEHNSGDKDSLYDTCTSEQSSGDEQEIVKEPVVKIKRMNDSSFLRYYVKNNKYSSESDDNVNNDDSKQLNDGTEKSLGEEDIAENNDSVQDAELSQEEFNSFETKSEANESNSDKTVSDNKLSENEVSDSIESDIEASDEEKCISFVTTRRRNEVTNNSMMSIFNASYASSSTDCDKTVLSNNEINNTQVENVNDDIVNVIGDDNNVSLSKEVEPPEIGPTIEDKPDTKVSFVTTRNSNITDRRSCRQSRQSTILPTTNSVTSRKSSKLPSDSIMHSPDSSRKTCFDKPAIVLQPGKKWERSLSIYRRITMMTDHFDQSILEDEPIEKKGRKYRQSVICTMEMQDLNGSLHNESINNRRSTFVSKPSRSTIRIVKVSVVMVINSENSRIELNYLFCFPGF</sequence>
<dbReference type="Proteomes" id="UP001154114">
    <property type="component" value="Chromosome 15"/>
</dbReference>
<organism evidence="2 3">
    <name type="scientific">Chrysodeixis includens</name>
    <name type="common">Soybean looper</name>
    <name type="synonym">Pseudoplusia includens</name>
    <dbReference type="NCBI Taxonomy" id="689277"/>
    <lineage>
        <taxon>Eukaryota</taxon>
        <taxon>Metazoa</taxon>
        <taxon>Ecdysozoa</taxon>
        <taxon>Arthropoda</taxon>
        <taxon>Hexapoda</taxon>
        <taxon>Insecta</taxon>
        <taxon>Pterygota</taxon>
        <taxon>Neoptera</taxon>
        <taxon>Endopterygota</taxon>
        <taxon>Lepidoptera</taxon>
        <taxon>Glossata</taxon>
        <taxon>Ditrysia</taxon>
        <taxon>Noctuoidea</taxon>
        <taxon>Noctuidae</taxon>
        <taxon>Plusiinae</taxon>
        <taxon>Chrysodeixis</taxon>
    </lineage>
</organism>
<feature type="compositionally biased region" description="Basic and acidic residues" evidence="1">
    <location>
        <begin position="165"/>
        <end position="176"/>
    </location>
</feature>
<feature type="region of interest" description="Disordered" evidence="1">
    <location>
        <begin position="490"/>
        <end position="573"/>
    </location>
</feature>
<dbReference type="AlphaFoldDB" id="A0A9N8KXW0"/>
<accession>A0A9N8KXW0</accession>
<name>A0A9N8KXW0_CHRIL</name>
<evidence type="ECO:0000256" key="1">
    <source>
        <dbReference type="SAM" id="MobiDB-lite"/>
    </source>
</evidence>
<feature type="compositionally biased region" description="Polar residues" evidence="1">
    <location>
        <begin position="685"/>
        <end position="707"/>
    </location>
</feature>
<feature type="compositionally biased region" description="Basic residues" evidence="1">
    <location>
        <begin position="145"/>
        <end position="155"/>
    </location>
</feature>
<feature type="region of interest" description="Disordered" evidence="1">
    <location>
        <begin position="645"/>
        <end position="719"/>
    </location>
</feature>
<reference evidence="2" key="1">
    <citation type="submission" date="2021-12" db="EMBL/GenBank/DDBJ databases">
        <authorList>
            <person name="King R."/>
        </authorList>
    </citation>
    <scope>NUCLEOTIDE SEQUENCE</scope>
</reference>
<feature type="compositionally biased region" description="Polar residues" evidence="1">
    <location>
        <begin position="668"/>
        <end position="677"/>
    </location>
</feature>
<proteinExistence type="predicted"/>
<feature type="region of interest" description="Disordered" evidence="1">
    <location>
        <begin position="271"/>
        <end position="300"/>
    </location>
</feature>
<protein>
    <submittedName>
        <fullName evidence="2">Uncharacterized protein</fullName>
    </submittedName>
</protein>
<feature type="region of interest" description="Disordered" evidence="1">
    <location>
        <begin position="143"/>
        <end position="180"/>
    </location>
</feature>
<feature type="compositionally biased region" description="Acidic residues" evidence="1">
    <location>
        <begin position="563"/>
        <end position="573"/>
    </location>
</feature>
<feature type="compositionally biased region" description="Polar residues" evidence="1">
    <location>
        <begin position="450"/>
        <end position="459"/>
    </location>
</feature>
<feature type="compositionally biased region" description="Basic and acidic residues" evidence="1">
    <location>
        <begin position="541"/>
        <end position="561"/>
    </location>
</feature>
<evidence type="ECO:0000313" key="3">
    <source>
        <dbReference type="Proteomes" id="UP001154114"/>
    </source>
</evidence>